<keyword evidence="2" id="KW-1185">Reference proteome</keyword>
<reference evidence="1 2" key="1">
    <citation type="submission" date="2017-05" db="EMBL/GenBank/DDBJ databases">
        <authorList>
            <person name="Varghese N."/>
            <person name="Submissions S."/>
        </authorList>
    </citation>
    <scope>NUCLEOTIDE SEQUENCE [LARGE SCALE GENOMIC DNA]</scope>
    <source>
        <strain evidence="1 2">DSM 15360</strain>
    </source>
</reference>
<evidence type="ECO:0000313" key="2">
    <source>
        <dbReference type="Proteomes" id="UP001157915"/>
    </source>
</evidence>
<protein>
    <submittedName>
        <fullName evidence="1">YD repeat-containing protein</fullName>
    </submittedName>
</protein>
<evidence type="ECO:0000313" key="1">
    <source>
        <dbReference type="EMBL" id="SMP34852.1"/>
    </source>
</evidence>
<gene>
    <name evidence="1" type="ORF">SAMN06265367_11034</name>
</gene>
<dbReference type="PROSITE" id="PS51257">
    <property type="entry name" value="PROKAR_LIPOPROTEIN"/>
    <property type="match status" value="1"/>
</dbReference>
<sequence length="257" mass="30160">MKNLLYVLAVGILISCESTEPPLIPEILDENVLRLHQVLEGTLVTPAGKLKSEFFYYGPETLQSRTDYYYDTQDRELLKVRIQNGDTTLIELNTYLANGKLDKTSVYIPTPSGFAFRYNFQRYYENESRKIDVIREKEGIFEQYSRYIFDELGRLSTYRRGTEINFDLHEYLYESENSELITGENYSQTGMTGPFYQYKYDYNDKGLLVSKSLKILGPNYRPAFEYDYNAEGKLIEEITNDLNFGTTPTEKKMFEYY</sequence>
<dbReference type="Proteomes" id="UP001157915">
    <property type="component" value="Unassembled WGS sequence"/>
</dbReference>
<name>A0ABY1PJ44_9BACT</name>
<accession>A0ABY1PJ44</accession>
<dbReference type="RefSeq" id="WP_283414656.1">
    <property type="nucleotide sequence ID" value="NZ_FXUA01000010.1"/>
</dbReference>
<dbReference type="EMBL" id="FXUA01000010">
    <property type="protein sequence ID" value="SMP34852.1"/>
    <property type="molecule type" value="Genomic_DNA"/>
</dbReference>
<organism evidence="1 2">
    <name type="scientific">Algoriphagus winogradskyi</name>
    <dbReference type="NCBI Taxonomy" id="237017"/>
    <lineage>
        <taxon>Bacteria</taxon>
        <taxon>Pseudomonadati</taxon>
        <taxon>Bacteroidota</taxon>
        <taxon>Cytophagia</taxon>
        <taxon>Cytophagales</taxon>
        <taxon>Cyclobacteriaceae</taxon>
        <taxon>Algoriphagus</taxon>
    </lineage>
</organism>
<proteinExistence type="predicted"/>
<comment type="caution">
    <text evidence="1">The sequence shown here is derived from an EMBL/GenBank/DDBJ whole genome shotgun (WGS) entry which is preliminary data.</text>
</comment>